<dbReference type="AlphaFoldDB" id="A0A5N6L6Y1"/>
<protein>
    <submittedName>
        <fullName evidence="1">Uncharacterized protein</fullName>
    </submittedName>
</protein>
<keyword evidence="2" id="KW-1185">Reference proteome</keyword>
<evidence type="ECO:0000313" key="1">
    <source>
        <dbReference type="EMBL" id="KAC2342343.1"/>
    </source>
</evidence>
<accession>A0A5N6L6Y1</accession>
<sequence>MAPNDPYSKVMCPERLAFSAKQGLGLHRVESVSVCLHHRHQAIAEREAFWGMAIGEAPLWMRMMLKLEMMEGIGHQVSDLKQM</sequence>
<organism evidence="1 2">
    <name type="scientific">Carpinus fangiana</name>
    <dbReference type="NCBI Taxonomy" id="176857"/>
    <lineage>
        <taxon>Eukaryota</taxon>
        <taxon>Viridiplantae</taxon>
        <taxon>Streptophyta</taxon>
        <taxon>Embryophyta</taxon>
        <taxon>Tracheophyta</taxon>
        <taxon>Spermatophyta</taxon>
        <taxon>Magnoliopsida</taxon>
        <taxon>eudicotyledons</taxon>
        <taxon>Gunneridae</taxon>
        <taxon>Pentapetalae</taxon>
        <taxon>rosids</taxon>
        <taxon>fabids</taxon>
        <taxon>Fagales</taxon>
        <taxon>Betulaceae</taxon>
        <taxon>Carpinus</taxon>
    </lineage>
</organism>
<gene>
    <name evidence="1" type="ORF">FH972_027170</name>
</gene>
<proteinExistence type="predicted"/>
<comment type="caution">
    <text evidence="1">The sequence shown here is derived from an EMBL/GenBank/DDBJ whole genome shotgun (WGS) entry which is preliminary data.</text>
</comment>
<evidence type="ECO:0000313" key="2">
    <source>
        <dbReference type="Proteomes" id="UP000327013"/>
    </source>
</evidence>
<dbReference type="EMBL" id="VIBQ01000670">
    <property type="protein sequence ID" value="KAC2342343.1"/>
    <property type="molecule type" value="Genomic_DNA"/>
</dbReference>
<dbReference type="Proteomes" id="UP000327013">
    <property type="component" value="Unassembled WGS sequence"/>
</dbReference>
<reference evidence="1 2" key="1">
    <citation type="submission" date="2019-06" db="EMBL/GenBank/DDBJ databases">
        <title>A chromosomal-level reference genome of Carpinus fangiana (Coryloideae, Betulaceae).</title>
        <authorList>
            <person name="Yang X."/>
            <person name="Wang Z."/>
            <person name="Zhang L."/>
            <person name="Hao G."/>
            <person name="Liu J."/>
            <person name="Yang Y."/>
        </authorList>
    </citation>
    <scope>NUCLEOTIDE SEQUENCE [LARGE SCALE GENOMIC DNA]</scope>
    <source>
        <strain evidence="1">Cfa_2016G</strain>
        <tissue evidence="1">Leaf</tissue>
    </source>
</reference>
<name>A0A5N6L6Y1_9ROSI</name>